<keyword evidence="1" id="KW-0863">Zinc-finger</keyword>
<accession>A0ABR2LQ28</accession>
<evidence type="ECO:0000313" key="4">
    <source>
        <dbReference type="EMBL" id="KAK8946167.1"/>
    </source>
</evidence>
<dbReference type="PROSITE" id="PS00028">
    <property type="entry name" value="ZINC_FINGER_C2H2_1"/>
    <property type="match status" value="1"/>
</dbReference>
<dbReference type="PANTHER" id="PTHR47591">
    <property type="entry name" value="ZINC FINGER PROTEIN ZAT2-RELATED"/>
    <property type="match status" value="1"/>
</dbReference>
<dbReference type="EMBL" id="JBBWWR010000017">
    <property type="protein sequence ID" value="KAK8946167.1"/>
    <property type="molecule type" value="Genomic_DNA"/>
</dbReference>
<name>A0ABR2LQ28_9ASPA</name>
<evidence type="ECO:0000256" key="1">
    <source>
        <dbReference type="PROSITE-ProRule" id="PRU00042"/>
    </source>
</evidence>
<gene>
    <name evidence="4" type="primary">ZAT3</name>
    <name evidence="4" type="ORF">KSP40_PGU019231</name>
</gene>
<keyword evidence="5" id="KW-1185">Reference proteome</keyword>
<comment type="caution">
    <text evidence="4">The sequence shown here is derived from an EMBL/GenBank/DDBJ whole genome shotgun (WGS) entry which is preliminary data.</text>
</comment>
<evidence type="ECO:0000259" key="3">
    <source>
        <dbReference type="PROSITE" id="PS50157"/>
    </source>
</evidence>
<feature type="region of interest" description="Disordered" evidence="2">
    <location>
        <begin position="1"/>
        <end position="55"/>
    </location>
</feature>
<reference evidence="4 5" key="1">
    <citation type="journal article" date="2022" name="Nat. Plants">
        <title>Genomes of leafy and leafless Platanthera orchids illuminate the evolution of mycoheterotrophy.</title>
        <authorList>
            <person name="Li M.H."/>
            <person name="Liu K.W."/>
            <person name="Li Z."/>
            <person name="Lu H.C."/>
            <person name="Ye Q.L."/>
            <person name="Zhang D."/>
            <person name="Wang J.Y."/>
            <person name="Li Y.F."/>
            <person name="Zhong Z.M."/>
            <person name="Liu X."/>
            <person name="Yu X."/>
            <person name="Liu D.K."/>
            <person name="Tu X.D."/>
            <person name="Liu B."/>
            <person name="Hao Y."/>
            <person name="Liao X.Y."/>
            <person name="Jiang Y.T."/>
            <person name="Sun W.H."/>
            <person name="Chen J."/>
            <person name="Chen Y.Q."/>
            <person name="Ai Y."/>
            <person name="Zhai J.W."/>
            <person name="Wu S.S."/>
            <person name="Zhou Z."/>
            <person name="Hsiao Y.Y."/>
            <person name="Wu W.L."/>
            <person name="Chen Y.Y."/>
            <person name="Lin Y.F."/>
            <person name="Hsu J.L."/>
            <person name="Li C.Y."/>
            <person name="Wang Z.W."/>
            <person name="Zhao X."/>
            <person name="Zhong W.Y."/>
            <person name="Ma X.K."/>
            <person name="Ma L."/>
            <person name="Huang J."/>
            <person name="Chen G.Z."/>
            <person name="Huang M.Z."/>
            <person name="Huang L."/>
            <person name="Peng D.H."/>
            <person name="Luo Y.B."/>
            <person name="Zou S.Q."/>
            <person name="Chen S.P."/>
            <person name="Lan S."/>
            <person name="Tsai W.C."/>
            <person name="Van de Peer Y."/>
            <person name="Liu Z.J."/>
        </authorList>
    </citation>
    <scope>NUCLEOTIDE SEQUENCE [LARGE SCALE GENOMIC DNA]</scope>
    <source>
        <strain evidence="4">Lor288</strain>
    </source>
</reference>
<organism evidence="4 5">
    <name type="scientific">Platanthera guangdongensis</name>
    <dbReference type="NCBI Taxonomy" id="2320717"/>
    <lineage>
        <taxon>Eukaryota</taxon>
        <taxon>Viridiplantae</taxon>
        <taxon>Streptophyta</taxon>
        <taxon>Embryophyta</taxon>
        <taxon>Tracheophyta</taxon>
        <taxon>Spermatophyta</taxon>
        <taxon>Magnoliopsida</taxon>
        <taxon>Liliopsida</taxon>
        <taxon>Asparagales</taxon>
        <taxon>Orchidaceae</taxon>
        <taxon>Orchidoideae</taxon>
        <taxon>Orchideae</taxon>
        <taxon>Orchidinae</taxon>
        <taxon>Platanthera</taxon>
    </lineage>
</organism>
<keyword evidence="1" id="KW-0479">Metal-binding</keyword>
<feature type="compositionally biased region" description="Low complexity" evidence="2">
    <location>
        <begin position="16"/>
        <end position="26"/>
    </location>
</feature>
<dbReference type="InterPro" id="IPR013087">
    <property type="entry name" value="Znf_C2H2_type"/>
</dbReference>
<dbReference type="Pfam" id="PF13912">
    <property type="entry name" value="zf-C2H2_6"/>
    <property type="match status" value="1"/>
</dbReference>
<dbReference type="PANTHER" id="PTHR47591:SF13">
    <property type="entry name" value="OS02G0293900 PROTEIN"/>
    <property type="match status" value="1"/>
</dbReference>
<dbReference type="InterPro" id="IPR036236">
    <property type="entry name" value="Znf_C2H2_sf"/>
</dbReference>
<keyword evidence="1" id="KW-0862">Zinc</keyword>
<evidence type="ECO:0000256" key="2">
    <source>
        <dbReference type="SAM" id="MobiDB-lite"/>
    </source>
</evidence>
<dbReference type="SUPFAM" id="SSF57667">
    <property type="entry name" value="beta-beta-alpha zinc fingers"/>
    <property type="match status" value="1"/>
</dbReference>
<evidence type="ECO:0000313" key="5">
    <source>
        <dbReference type="Proteomes" id="UP001412067"/>
    </source>
</evidence>
<protein>
    <submittedName>
        <fullName evidence="4">Zinc finger protein ZAT3</fullName>
    </submittedName>
</protein>
<feature type="compositionally biased region" description="Pro residues" evidence="2">
    <location>
        <begin position="1"/>
        <end position="15"/>
    </location>
</feature>
<dbReference type="PROSITE" id="PS50157">
    <property type="entry name" value="ZINC_FINGER_C2H2_2"/>
    <property type="match status" value="1"/>
</dbReference>
<proteinExistence type="predicted"/>
<feature type="domain" description="C2H2-type" evidence="3">
    <location>
        <begin position="58"/>
        <end position="85"/>
    </location>
</feature>
<sequence length="207" mass="22716">MNSSDPPLPPPPLLSLPPFSSPLFSDPLHHTPAKPLAGAPKPRAKTKPELAGTPECTEPCTECGKRFFSWKALFGHMRCHPERQWRGIKRPKLSQRFTDDEYQVASTLVLLANGPPPAEPAQFDPGSLIRSLSSSLEGSIWRRSRGAGKIIKRRLESSEKSFRSRPSSSSATYLCRQNGCLLDLNMAAPLETGEGEINLGLDLKLGF</sequence>
<dbReference type="Proteomes" id="UP001412067">
    <property type="component" value="Unassembled WGS sequence"/>
</dbReference>